<evidence type="ECO:0008006" key="3">
    <source>
        <dbReference type="Google" id="ProtNLM"/>
    </source>
</evidence>
<dbReference type="EMBL" id="UFTJ01000001">
    <property type="protein sequence ID" value="SSZ46943.1"/>
    <property type="molecule type" value="Genomic_DNA"/>
</dbReference>
<protein>
    <recommendedName>
        <fullName evidence="3">Lipoprotein</fullName>
    </recommendedName>
</protein>
<organism evidence="1 2">
    <name type="scientific">Bergeyella zoohelcum</name>
    <dbReference type="NCBI Taxonomy" id="1015"/>
    <lineage>
        <taxon>Bacteria</taxon>
        <taxon>Pseudomonadati</taxon>
        <taxon>Bacteroidota</taxon>
        <taxon>Flavobacteriia</taxon>
        <taxon>Flavobacteriales</taxon>
        <taxon>Weeksellaceae</taxon>
        <taxon>Bergeyella</taxon>
    </lineage>
</organism>
<sequence length="141" mass="15478">MKHLKNLLPLLILSFLISCGKHHKKEDSFTLTDTEKSKIERIVENHLKGELFSKTGKHVPVNVENSIVKEIDGNMYIVSTYGEYTSTSLLDKNTSTMEYEYAGITCTSSGCSANNGCIPESKASCTPCALADCSKSVTSFE</sequence>
<dbReference type="RefSeq" id="WP_002686640.1">
    <property type="nucleotide sequence ID" value="NZ_UFTJ01000001.1"/>
</dbReference>
<evidence type="ECO:0000313" key="2">
    <source>
        <dbReference type="Proteomes" id="UP000255515"/>
    </source>
</evidence>
<proteinExistence type="predicted"/>
<gene>
    <name evidence="1" type="ORF">NCTC11661_00605</name>
</gene>
<evidence type="ECO:0000313" key="1">
    <source>
        <dbReference type="EMBL" id="SSZ46943.1"/>
    </source>
</evidence>
<accession>A0A376BZ61</accession>
<dbReference type="AlphaFoldDB" id="A0A376BZ61"/>
<reference evidence="1 2" key="1">
    <citation type="submission" date="2018-06" db="EMBL/GenBank/DDBJ databases">
        <authorList>
            <consortium name="Pathogen Informatics"/>
            <person name="Doyle S."/>
        </authorList>
    </citation>
    <scope>NUCLEOTIDE SEQUENCE [LARGE SCALE GENOMIC DNA]</scope>
    <source>
        <strain evidence="1 2">NCTC11661</strain>
    </source>
</reference>
<dbReference type="PROSITE" id="PS51257">
    <property type="entry name" value="PROKAR_LIPOPROTEIN"/>
    <property type="match status" value="1"/>
</dbReference>
<name>A0A376BZ61_9FLAO</name>
<dbReference type="Proteomes" id="UP000255515">
    <property type="component" value="Unassembled WGS sequence"/>
</dbReference>